<sequence length="247" mass="27117">MTATIPATARPQLELPGQVHAAAGPHDLGGMFVAHHGFRRDLYRFAMATRNTPVDDAQTWSALATRWERFGEILHHHHVTEDTAIWPELFGAVDEQGDRGAHSTLDEMEAEHDVVDPMLAACAAGFAAMASAPDTQTRNHLAEVVHATHASVYGHLAHEEAEALPILQRHLSGKGWKKAERLAKAEKDPRKLAFLVPWLADGLPQPVLAEAFGSMGPAIKVVLSMTKTRYERAEWMAFRHIPSAQVA</sequence>
<evidence type="ECO:0000259" key="1">
    <source>
        <dbReference type="Pfam" id="PF01814"/>
    </source>
</evidence>
<protein>
    <submittedName>
        <fullName evidence="2">Hemerythrin-like domain-containing protein</fullName>
    </submittedName>
</protein>
<dbReference type="Pfam" id="PF01814">
    <property type="entry name" value="Hemerythrin"/>
    <property type="match status" value="1"/>
</dbReference>
<dbReference type="Proteomes" id="UP000541969">
    <property type="component" value="Unassembled WGS sequence"/>
</dbReference>
<evidence type="ECO:0000313" key="2">
    <source>
        <dbReference type="EMBL" id="NYJ04241.1"/>
    </source>
</evidence>
<name>A0A853CAQ3_9ACTN</name>
<comment type="caution">
    <text evidence="2">The sequence shown here is derived from an EMBL/GenBank/DDBJ whole genome shotgun (WGS) entry which is preliminary data.</text>
</comment>
<dbReference type="CDD" id="cd12108">
    <property type="entry name" value="Hr-like"/>
    <property type="match status" value="1"/>
</dbReference>
<dbReference type="Gene3D" id="1.20.120.520">
    <property type="entry name" value="nmb1532 protein domain like"/>
    <property type="match status" value="1"/>
</dbReference>
<keyword evidence="3" id="KW-1185">Reference proteome</keyword>
<accession>A0A853CAQ3</accession>
<dbReference type="RefSeq" id="WP_179714981.1">
    <property type="nucleotide sequence ID" value="NZ_JACBZT010000001.1"/>
</dbReference>
<feature type="domain" description="Hemerythrin-like" evidence="1">
    <location>
        <begin position="34"/>
        <end position="167"/>
    </location>
</feature>
<dbReference type="AlphaFoldDB" id="A0A853CAQ3"/>
<gene>
    <name evidence="2" type="ORF">GGQ55_000519</name>
</gene>
<evidence type="ECO:0000313" key="3">
    <source>
        <dbReference type="Proteomes" id="UP000541969"/>
    </source>
</evidence>
<dbReference type="InterPro" id="IPR012312">
    <property type="entry name" value="Hemerythrin-like"/>
</dbReference>
<dbReference type="EMBL" id="JACBZT010000001">
    <property type="protein sequence ID" value="NYJ04241.1"/>
    <property type="molecule type" value="Genomic_DNA"/>
</dbReference>
<reference evidence="2 3" key="1">
    <citation type="submission" date="2020-07" db="EMBL/GenBank/DDBJ databases">
        <title>Sequencing the genomes of 1000 actinobacteria strains.</title>
        <authorList>
            <person name="Klenk H.-P."/>
        </authorList>
    </citation>
    <scope>NUCLEOTIDE SEQUENCE [LARGE SCALE GENOMIC DNA]</scope>
    <source>
        <strain evidence="2 3">DSM 104001</strain>
    </source>
</reference>
<organism evidence="2 3">
    <name type="scientific">Petropleomorpha daqingensis</name>
    <dbReference type="NCBI Taxonomy" id="2026353"/>
    <lineage>
        <taxon>Bacteria</taxon>
        <taxon>Bacillati</taxon>
        <taxon>Actinomycetota</taxon>
        <taxon>Actinomycetes</taxon>
        <taxon>Geodermatophilales</taxon>
        <taxon>Geodermatophilaceae</taxon>
        <taxon>Petropleomorpha</taxon>
    </lineage>
</organism>
<proteinExistence type="predicted"/>